<protein>
    <recommendedName>
        <fullName evidence="3">F-box domain-containing protein</fullName>
    </recommendedName>
</protein>
<accession>A0AAW0DNQ6</accession>
<comment type="caution">
    <text evidence="1">The sequence shown here is derived from an EMBL/GenBank/DDBJ whole genome shotgun (WGS) entry which is preliminary data.</text>
</comment>
<keyword evidence="2" id="KW-1185">Reference proteome</keyword>
<gene>
    <name evidence="1" type="ORF">R3P38DRAFT_2850942</name>
</gene>
<dbReference type="InterPro" id="IPR032675">
    <property type="entry name" value="LRR_dom_sf"/>
</dbReference>
<proteinExistence type="predicted"/>
<dbReference type="Gene3D" id="3.80.10.10">
    <property type="entry name" value="Ribonuclease Inhibitor"/>
    <property type="match status" value="1"/>
</dbReference>
<dbReference type="SUPFAM" id="SSF52047">
    <property type="entry name" value="RNI-like"/>
    <property type="match status" value="1"/>
</dbReference>
<dbReference type="Proteomes" id="UP001362999">
    <property type="component" value="Unassembled WGS sequence"/>
</dbReference>
<evidence type="ECO:0008006" key="3">
    <source>
        <dbReference type="Google" id="ProtNLM"/>
    </source>
</evidence>
<organism evidence="1 2">
    <name type="scientific">Favolaschia claudopus</name>
    <dbReference type="NCBI Taxonomy" id="2862362"/>
    <lineage>
        <taxon>Eukaryota</taxon>
        <taxon>Fungi</taxon>
        <taxon>Dikarya</taxon>
        <taxon>Basidiomycota</taxon>
        <taxon>Agaricomycotina</taxon>
        <taxon>Agaricomycetes</taxon>
        <taxon>Agaricomycetidae</taxon>
        <taxon>Agaricales</taxon>
        <taxon>Marasmiineae</taxon>
        <taxon>Mycenaceae</taxon>
        <taxon>Favolaschia</taxon>
    </lineage>
</organism>
<reference evidence="1 2" key="1">
    <citation type="journal article" date="2024" name="J Genomics">
        <title>Draft genome sequencing and assembly of Favolaschia claudopus CIRM-BRFM 2984 isolated from oak limbs.</title>
        <authorList>
            <person name="Navarro D."/>
            <person name="Drula E."/>
            <person name="Chaduli D."/>
            <person name="Cazenave R."/>
            <person name="Ahrendt S."/>
            <person name="Wang J."/>
            <person name="Lipzen A."/>
            <person name="Daum C."/>
            <person name="Barry K."/>
            <person name="Grigoriev I.V."/>
            <person name="Favel A."/>
            <person name="Rosso M.N."/>
            <person name="Martin F."/>
        </authorList>
    </citation>
    <scope>NUCLEOTIDE SEQUENCE [LARGE SCALE GENOMIC DNA]</scope>
    <source>
        <strain evidence="1 2">CIRM-BRFM 2984</strain>
    </source>
</reference>
<dbReference type="AlphaFoldDB" id="A0AAW0DNQ6"/>
<evidence type="ECO:0000313" key="1">
    <source>
        <dbReference type="EMBL" id="KAK7053559.1"/>
    </source>
</evidence>
<sequence length="493" mass="56306">MVQDTVSDPESLAAGLTALDLASNTVHESDLPPEIISDIFILCLPVHGRVKPAPGTAPLLLAQICRRWREIALDTRQIWCSIYLEIPRESSRWDTYSQTALRLLQTWIPRAKGYPLSLGLDRDHLLYRPERRVPRIQYHEKGISTQLLHFLSTYAMQISRFEARVSDSQFDQIFPPNTWFPLQQSLHIPRCDETRLWNILHNSSSLRDLRFYRYMPQYRYSLITITTLDAGNTDFSAGYFFYMLNQFVDLQRLKCAISNNQRKALIWITPTPHQQLAVLKLNKSNVLAKAVLPNLHDLQITDDDSESPFREILSLVTRSSCALSSLGMCIGDATSSEFYDFLAALPALESLDIQDCDNIDQTLNTILRPLTHLRRLTSLSVRAGFLSPSSLDFELLSVLLRTRDQAAKGAHPIAKLQSLHITMTFRRRIVDEQWSLDDYRHLITPRESASDAEVFKTLVANSLDLLFTVNSTDGEHISWPKPLGMIDPLGDKW</sequence>
<name>A0AAW0DNQ6_9AGAR</name>
<dbReference type="Gene3D" id="1.20.1280.50">
    <property type="match status" value="1"/>
</dbReference>
<evidence type="ECO:0000313" key="2">
    <source>
        <dbReference type="Proteomes" id="UP001362999"/>
    </source>
</evidence>
<dbReference type="EMBL" id="JAWWNJ010000006">
    <property type="protein sequence ID" value="KAK7053559.1"/>
    <property type="molecule type" value="Genomic_DNA"/>
</dbReference>